<dbReference type="InterPro" id="IPR051417">
    <property type="entry name" value="SDr/BOS_complex"/>
</dbReference>
<reference evidence="4 5" key="1">
    <citation type="submission" date="2016-08" db="EMBL/GenBank/DDBJ databases">
        <title>New Insights into Marine Group III Euryarchaeota, from dark to light.</title>
        <authorList>
            <person name="Haro-Moreno J.M."/>
            <person name="Rodriguez-Valera F."/>
            <person name="Lopez-Garcia P."/>
            <person name="Moreira D."/>
            <person name="Martin-Cuadrado A.B."/>
        </authorList>
    </citation>
    <scope>NUCLEOTIDE SEQUENCE [LARGE SCALE GENOMIC DNA]</scope>
    <source>
        <strain evidence="4">CG-Epi1</strain>
    </source>
</reference>
<dbReference type="SUPFAM" id="SSF49452">
    <property type="entry name" value="Starch-binding domain-like"/>
    <property type="match status" value="1"/>
</dbReference>
<dbReference type="SMART" id="SM00089">
    <property type="entry name" value="PKD"/>
    <property type="match status" value="2"/>
</dbReference>
<dbReference type="CDD" id="cd00146">
    <property type="entry name" value="PKD"/>
    <property type="match status" value="2"/>
</dbReference>
<keyword evidence="2" id="KW-0472">Membrane</keyword>
<proteinExistence type="predicted"/>
<keyword evidence="2" id="KW-0812">Transmembrane</keyword>
<dbReference type="Pfam" id="PF18911">
    <property type="entry name" value="PKD_4"/>
    <property type="match status" value="2"/>
</dbReference>
<feature type="domain" description="PKD" evidence="3">
    <location>
        <begin position="531"/>
        <end position="561"/>
    </location>
</feature>
<keyword evidence="2" id="KW-1133">Transmembrane helix</keyword>
<name>A0A1J5TKA2_9ARCH</name>
<organism evidence="4 5">
    <name type="scientific">Marine Group III euryarchaeote CG-Epi1</name>
    <dbReference type="NCBI Taxonomy" id="1888995"/>
    <lineage>
        <taxon>Archaea</taxon>
        <taxon>Methanobacteriati</taxon>
        <taxon>Thermoplasmatota</taxon>
        <taxon>Thermoplasmata</taxon>
        <taxon>Candidatus Thermoprofundales</taxon>
    </lineage>
</organism>
<dbReference type="InterPro" id="IPR022409">
    <property type="entry name" value="PKD/Chitinase_dom"/>
</dbReference>
<dbReference type="Proteomes" id="UP000183080">
    <property type="component" value="Unassembled WGS sequence"/>
</dbReference>
<feature type="transmembrane region" description="Helical" evidence="2">
    <location>
        <begin position="719"/>
        <end position="737"/>
    </location>
</feature>
<dbReference type="NCBIfam" id="TIGR01965">
    <property type="entry name" value="VCBS_repeat"/>
    <property type="match status" value="1"/>
</dbReference>
<dbReference type="AlphaFoldDB" id="A0A1J5TKA2"/>
<dbReference type="GO" id="GO:0030246">
    <property type="term" value="F:carbohydrate binding"/>
    <property type="evidence" value="ECO:0007669"/>
    <property type="project" value="InterPro"/>
</dbReference>
<evidence type="ECO:0000256" key="1">
    <source>
        <dbReference type="ARBA" id="ARBA00022729"/>
    </source>
</evidence>
<accession>A0A1J5TKA2</accession>
<comment type="caution">
    <text evidence="4">The sequence shown here is derived from an EMBL/GenBank/DDBJ whole genome shotgun (WGS) entry which is preliminary data.</text>
</comment>
<dbReference type="SUPFAM" id="SSF49299">
    <property type="entry name" value="PKD domain"/>
    <property type="match status" value="2"/>
</dbReference>
<evidence type="ECO:0000256" key="2">
    <source>
        <dbReference type="SAM" id="Phobius"/>
    </source>
</evidence>
<dbReference type="STRING" id="1888995.BD935_04980"/>
<dbReference type="PROSITE" id="PS50093">
    <property type="entry name" value="PKD"/>
    <property type="match status" value="2"/>
</dbReference>
<evidence type="ECO:0000313" key="4">
    <source>
        <dbReference type="EMBL" id="OIR20571.1"/>
    </source>
</evidence>
<protein>
    <recommendedName>
        <fullName evidence="3">PKD domain-containing protein</fullName>
    </recommendedName>
</protein>
<keyword evidence="1" id="KW-0732">Signal</keyword>
<dbReference type="PANTHER" id="PTHR23303">
    <property type="entry name" value="CARBOXYPEPTIDASE REGULATORY REGION-CONTAINING"/>
    <property type="match status" value="1"/>
</dbReference>
<dbReference type="InterPro" id="IPR013784">
    <property type="entry name" value="Carb-bd-like_fold"/>
</dbReference>
<dbReference type="InterPro" id="IPR035986">
    <property type="entry name" value="PKD_dom_sf"/>
</dbReference>
<dbReference type="InterPro" id="IPR013783">
    <property type="entry name" value="Ig-like_fold"/>
</dbReference>
<evidence type="ECO:0000313" key="5">
    <source>
        <dbReference type="Proteomes" id="UP000183080"/>
    </source>
</evidence>
<dbReference type="EMBL" id="MIZA01000011">
    <property type="protein sequence ID" value="OIR20571.1"/>
    <property type="molecule type" value="Genomic_DNA"/>
</dbReference>
<dbReference type="InterPro" id="IPR000601">
    <property type="entry name" value="PKD_dom"/>
</dbReference>
<dbReference type="InterPro" id="IPR010221">
    <property type="entry name" value="VCBS_dom"/>
</dbReference>
<feature type="domain" description="PKD" evidence="3">
    <location>
        <begin position="428"/>
        <end position="493"/>
    </location>
</feature>
<dbReference type="Gene3D" id="2.60.40.1120">
    <property type="entry name" value="Carboxypeptidase-like, regulatory domain"/>
    <property type="match status" value="1"/>
</dbReference>
<dbReference type="Gene3D" id="2.60.40.10">
    <property type="entry name" value="Immunoglobulins"/>
    <property type="match status" value="5"/>
</dbReference>
<sequence length="744" mass="78989">MLLSGAFLGLLVSDNASAARYDLNGFVSDNNSNVSITILDRDSGYKKTTSTLEDGYYSFTNVESGDYDIMYMKEGYLSIRNNLSVSADGPLDTVSMVAAPAGATTVSGTVTGNGIAVSGATVTLFSTTVFEDSWWGYDDAGYSWSTTSDETGNYEFTNMPGTTFDARVDSDDHYTHNAASVDFSGPHEFALSAVTQDNDQSINVKDSSDNIINDATVFMYEESNSSWTEATKFGGATYILSPDTGNSVYVYAYHEDHKPTVTKLSDVSGTNSFEMVLGENNLGNDDVIYVPSLPTLGSQSNLPMLHDRIIHLNMGPTAKISGNSDDYVVTEGGAINFSASGSISVVGISSYDWGADNTDVFYNSTFTGTSNVVSLTVTDNFGATDTVTVSVTADADNPVASFTSLVKENVEDPGSAVNATNVIEDFSTVVFNASESSDVTSSVSSYSWDFGDGNTDTGKVVSHSFETPGDFNVVLTVADGAGNTASTSSSVKVHDITPPSVNFNWSYVNSDGDTVNFAAIEGVPVNFNAGLSGDNSGASLSYEWDFSDGTNMQGKEVTHTFENVSSTGYEVILVVTDSSNNTNQKMLVVAVEEMDRPDLYISQLSFSDDTPDEGDTIELNAVLKLAKMNVTGEIQVGFFLDDLETQIGSVMVDGSNLTKGIEGGMNVSVSWKAVAGTHTIFVVADSTDMVNEGSDDGEKNQLAKDISVTSKETSNDTSIILLVLVVVISIGAVGYIYKDSLFGN</sequence>
<gene>
    <name evidence="4" type="ORF">BD935_04980</name>
</gene>
<evidence type="ECO:0000259" key="3">
    <source>
        <dbReference type="PROSITE" id="PS50093"/>
    </source>
</evidence>